<evidence type="ECO:0000313" key="9">
    <source>
        <dbReference type="EMBL" id="EDV29867.1"/>
    </source>
</evidence>
<keyword evidence="2" id="KW-0479">Metal-binding</keyword>
<dbReference type="InParanoid" id="B3RJZ1"/>
<dbReference type="GO" id="GO:0008270">
    <property type="term" value="F:zinc ion binding"/>
    <property type="evidence" value="ECO:0007669"/>
    <property type="project" value="UniProtKB-KW"/>
</dbReference>
<dbReference type="CTD" id="6749564"/>
<evidence type="ECO:0000313" key="10">
    <source>
        <dbReference type="Proteomes" id="UP000009022"/>
    </source>
</evidence>
<name>B3RJZ1_TRIAD</name>
<evidence type="ECO:0000259" key="8">
    <source>
        <dbReference type="PROSITE" id="PS52027"/>
    </source>
</evidence>
<dbReference type="RefSeq" id="XP_002109069.1">
    <property type="nucleotide sequence ID" value="XM_002109033.1"/>
</dbReference>
<dbReference type="HOGENOM" id="CLU_098467_1_1_1"/>
<dbReference type="eggNOG" id="KOG3940">
    <property type="taxonomic scope" value="Eukaryota"/>
</dbReference>
<keyword evidence="4" id="KW-0862">Zinc</keyword>
<keyword evidence="3 6" id="KW-0863">Zinc-finger</keyword>
<dbReference type="Pfam" id="PF13913">
    <property type="entry name" value="zf-C2HC_2"/>
    <property type="match status" value="2"/>
</dbReference>
<protein>
    <recommendedName>
        <fullName evidence="8">C2HC/C3H-type domain-containing protein</fullName>
    </recommendedName>
</protein>
<evidence type="ECO:0000256" key="4">
    <source>
        <dbReference type="ARBA" id="ARBA00022833"/>
    </source>
</evidence>
<feature type="non-terminal residue" evidence="9">
    <location>
        <position position="133"/>
    </location>
</feature>
<dbReference type="PhylomeDB" id="B3RJZ1"/>
<dbReference type="InterPro" id="IPR049899">
    <property type="entry name" value="Znf_C2HC_C3H"/>
</dbReference>
<feature type="non-terminal residue" evidence="9">
    <location>
        <position position="1"/>
    </location>
</feature>
<dbReference type="GeneID" id="6749564"/>
<comment type="similarity">
    <text evidence="1">Belongs to the ZC2HC1 family.</text>
</comment>
<evidence type="ECO:0000256" key="3">
    <source>
        <dbReference type="ARBA" id="ARBA00022771"/>
    </source>
</evidence>
<accession>B3RJZ1</accession>
<evidence type="ECO:0000256" key="1">
    <source>
        <dbReference type="ARBA" id="ARBA00010843"/>
    </source>
</evidence>
<dbReference type="Gene3D" id="3.30.160.60">
    <property type="entry name" value="Classic Zinc Finger"/>
    <property type="match status" value="2"/>
</dbReference>
<dbReference type="PANTHER" id="PTHR14649:SF1">
    <property type="entry name" value="ZINC FINGER C2HC DOMAIN-CONTAINING PROTEIN 1C"/>
    <property type="match status" value="1"/>
</dbReference>
<feature type="domain" description="C2HC/C3H-type" evidence="8">
    <location>
        <begin position="103"/>
        <end position="132"/>
    </location>
</feature>
<dbReference type="KEGG" id="tad:TRIADDRAFT_17177"/>
<gene>
    <name evidence="9" type="ORF">TRIADDRAFT_17177</name>
</gene>
<feature type="domain" description="C2HC/C3H-type" evidence="8">
    <location>
        <begin position="1"/>
        <end position="26"/>
    </location>
</feature>
<sequence>CQICGRKFAADRLEKHQSICQKASNKKRTVFDTSKHRIQGTENEQYVSKIKNQPQPKPKKTNWRAKHNDFIQAIRAAKAMEAHLANGGKISDLPPPPPSENPDYVQCPHCQRKFNQTAAERHIPKCKDIKNRP</sequence>
<feature type="region of interest" description="Disordered" evidence="7">
    <location>
        <begin position="85"/>
        <end position="105"/>
    </location>
</feature>
<dbReference type="EMBL" id="DS985241">
    <property type="protein sequence ID" value="EDV29867.1"/>
    <property type="molecule type" value="Genomic_DNA"/>
</dbReference>
<dbReference type="PANTHER" id="PTHR14649">
    <property type="entry name" value="ZINC FINGER C2HC DOMAIN-CONTAINING PROTEIN 1C"/>
    <property type="match status" value="1"/>
</dbReference>
<keyword evidence="5" id="KW-0175">Coiled coil</keyword>
<dbReference type="OrthoDB" id="10255185at2759"/>
<evidence type="ECO:0000256" key="2">
    <source>
        <dbReference type="ARBA" id="ARBA00022723"/>
    </source>
</evidence>
<dbReference type="Proteomes" id="UP000009022">
    <property type="component" value="Unassembled WGS sequence"/>
</dbReference>
<proteinExistence type="inferred from homology"/>
<dbReference type="InterPro" id="IPR026104">
    <property type="entry name" value="ZNF_C2HC_dom_1C"/>
</dbReference>
<dbReference type="PROSITE" id="PS52027">
    <property type="entry name" value="ZF_C2HC_C3H"/>
    <property type="match status" value="2"/>
</dbReference>
<dbReference type="OMA" id="DYIECPH"/>
<evidence type="ECO:0000256" key="5">
    <source>
        <dbReference type="ARBA" id="ARBA00023054"/>
    </source>
</evidence>
<keyword evidence="10" id="KW-1185">Reference proteome</keyword>
<organism evidence="9 10">
    <name type="scientific">Trichoplax adhaerens</name>
    <name type="common">Trichoplax reptans</name>
    <dbReference type="NCBI Taxonomy" id="10228"/>
    <lineage>
        <taxon>Eukaryota</taxon>
        <taxon>Metazoa</taxon>
        <taxon>Placozoa</taxon>
        <taxon>Uniplacotomia</taxon>
        <taxon>Trichoplacea</taxon>
        <taxon>Trichoplacidae</taxon>
        <taxon>Trichoplax</taxon>
    </lineage>
</organism>
<evidence type="ECO:0000256" key="7">
    <source>
        <dbReference type="SAM" id="MobiDB-lite"/>
    </source>
</evidence>
<reference evidence="9 10" key="1">
    <citation type="journal article" date="2008" name="Nature">
        <title>The Trichoplax genome and the nature of placozoans.</title>
        <authorList>
            <person name="Srivastava M."/>
            <person name="Begovic E."/>
            <person name="Chapman J."/>
            <person name="Putnam N.H."/>
            <person name="Hellsten U."/>
            <person name="Kawashima T."/>
            <person name="Kuo A."/>
            <person name="Mitros T."/>
            <person name="Salamov A."/>
            <person name="Carpenter M.L."/>
            <person name="Signorovitch A.Y."/>
            <person name="Moreno M.A."/>
            <person name="Kamm K."/>
            <person name="Grimwood J."/>
            <person name="Schmutz J."/>
            <person name="Shapiro H."/>
            <person name="Grigoriev I.V."/>
            <person name="Buss L.W."/>
            <person name="Schierwater B."/>
            <person name="Dellaporta S.L."/>
            <person name="Rokhsar D.S."/>
        </authorList>
    </citation>
    <scope>NUCLEOTIDE SEQUENCE [LARGE SCALE GENOMIC DNA]</scope>
    <source>
        <strain evidence="9 10">Grell-BS-1999</strain>
    </source>
</reference>
<dbReference type="AlphaFoldDB" id="B3RJZ1"/>
<evidence type="ECO:0000256" key="6">
    <source>
        <dbReference type="PROSITE-ProRule" id="PRU01371"/>
    </source>
</evidence>